<keyword evidence="2" id="KW-0812">Transmembrane</keyword>
<feature type="transmembrane region" description="Helical" evidence="2">
    <location>
        <begin position="214"/>
        <end position="241"/>
    </location>
</feature>
<dbReference type="GeneID" id="8855292"/>
<name>D2V092_NAEGR</name>
<reference evidence="3 4" key="1">
    <citation type="journal article" date="2010" name="Cell">
        <title>The genome of Naegleria gruberi illuminates early eukaryotic versatility.</title>
        <authorList>
            <person name="Fritz-Laylin L.K."/>
            <person name="Prochnik S.E."/>
            <person name="Ginger M.L."/>
            <person name="Dacks J.B."/>
            <person name="Carpenter M.L."/>
            <person name="Field M.C."/>
            <person name="Kuo A."/>
            <person name="Paredez A."/>
            <person name="Chapman J."/>
            <person name="Pham J."/>
            <person name="Shu S."/>
            <person name="Neupane R."/>
            <person name="Cipriano M."/>
            <person name="Mancuso J."/>
            <person name="Tu H."/>
            <person name="Salamov A."/>
            <person name="Lindquist E."/>
            <person name="Shapiro H."/>
            <person name="Lucas S."/>
            <person name="Grigoriev I.V."/>
            <person name="Cande W.Z."/>
            <person name="Fulton C."/>
            <person name="Rokhsar D.S."/>
            <person name="Dawson S.C."/>
        </authorList>
    </citation>
    <scope>NUCLEOTIDE SEQUENCE [LARGE SCALE GENOMIC DNA]</scope>
    <source>
        <strain evidence="3 4">NEG-M</strain>
    </source>
</reference>
<accession>D2V092</accession>
<dbReference type="eggNOG" id="ENOG502SUUP">
    <property type="taxonomic scope" value="Eukaryota"/>
</dbReference>
<keyword evidence="2" id="KW-0472">Membrane</keyword>
<evidence type="ECO:0000313" key="3">
    <source>
        <dbReference type="EMBL" id="EFC49486.1"/>
    </source>
</evidence>
<dbReference type="OMA" id="CRTECET"/>
<feature type="compositionally biased region" description="Low complexity" evidence="1">
    <location>
        <begin position="355"/>
        <end position="370"/>
    </location>
</feature>
<evidence type="ECO:0000256" key="2">
    <source>
        <dbReference type="SAM" id="Phobius"/>
    </source>
</evidence>
<dbReference type="RefSeq" id="XP_002682230.1">
    <property type="nucleotide sequence ID" value="XM_002682184.1"/>
</dbReference>
<evidence type="ECO:0000313" key="4">
    <source>
        <dbReference type="Proteomes" id="UP000006671"/>
    </source>
</evidence>
<keyword evidence="4" id="KW-1185">Reference proteome</keyword>
<gene>
    <name evidence="3" type="ORF">NAEGRDRAFT_78015</name>
</gene>
<dbReference type="KEGG" id="ngr:NAEGRDRAFT_78015"/>
<protein>
    <submittedName>
        <fullName evidence="3">Uncharacterized protein</fullName>
    </submittedName>
</protein>
<keyword evidence="2" id="KW-1133">Transmembrane helix</keyword>
<evidence type="ECO:0000256" key="1">
    <source>
        <dbReference type="SAM" id="MobiDB-lite"/>
    </source>
</evidence>
<dbReference type="OrthoDB" id="3032252at2759"/>
<organism evidence="4">
    <name type="scientific">Naegleria gruberi</name>
    <name type="common">Amoeba</name>
    <dbReference type="NCBI Taxonomy" id="5762"/>
    <lineage>
        <taxon>Eukaryota</taxon>
        <taxon>Discoba</taxon>
        <taxon>Heterolobosea</taxon>
        <taxon>Tetramitia</taxon>
        <taxon>Eutetramitia</taxon>
        <taxon>Vahlkampfiidae</taxon>
        <taxon>Naegleria</taxon>
    </lineage>
</organism>
<sequence length="378" mass="41415">MKNSTKLLICQIITSSIVAFVMFVVWIGVFFGETYPEIRVKETFLASTCNVVGRSVVSSKCCTKDCSYCSYCQSGDSCSSLAVTLAINSTSGCCDGYKCCDTCCDKCQTCTGSGSSKSCYYRDCNCRCCSSVQNLQCTLTCKECWTPTVTMEYQTITNSTVQAKISKSCNTDYTCVDNYLSLYQLNQTSQCFYNPQNTQELATSNEYTPHKFGIMYTFAALTIISVIWLLIVLFISLGLCLHKNGFIKIEFTRNGSSGSTSAYHDATATTTTIETTTTKPVEKSYATSTQSITLDQAKDDSHNNEVYQPPVVAQPVAATVGGNGFYEPTGNEPVSQPGVSTLPYPPTNDFNPYQPFNPNANYNPNADNNQYISYGPTN</sequence>
<proteinExistence type="predicted"/>
<dbReference type="Proteomes" id="UP000006671">
    <property type="component" value="Unassembled WGS sequence"/>
</dbReference>
<feature type="region of interest" description="Disordered" evidence="1">
    <location>
        <begin position="355"/>
        <end position="378"/>
    </location>
</feature>
<dbReference type="EMBL" id="GG738847">
    <property type="protein sequence ID" value="EFC49486.1"/>
    <property type="molecule type" value="Genomic_DNA"/>
</dbReference>
<feature type="transmembrane region" description="Helical" evidence="2">
    <location>
        <begin position="7"/>
        <end position="31"/>
    </location>
</feature>
<dbReference type="VEuPathDB" id="AmoebaDB:NAEGRDRAFT_78015"/>
<dbReference type="InParanoid" id="D2V092"/>
<dbReference type="AlphaFoldDB" id="D2V092"/>